<proteinExistence type="predicted"/>
<protein>
    <submittedName>
        <fullName evidence="2">Uncharacterized protein</fullName>
    </submittedName>
</protein>
<dbReference type="EMBL" id="CP043046">
    <property type="protein sequence ID" value="QEI07860.1"/>
    <property type="molecule type" value="Genomic_DNA"/>
</dbReference>
<dbReference type="KEGG" id="pacr:FXN63_19965"/>
<evidence type="ECO:0000313" key="2">
    <source>
        <dbReference type="EMBL" id="QEI07860.1"/>
    </source>
</evidence>
<keyword evidence="1" id="KW-0732">Signal</keyword>
<evidence type="ECO:0000313" key="3">
    <source>
        <dbReference type="Proteomes" id="UP000325161"/>
    </source>
</evidence>
<sequence length="118" mass="13170">MLYASRLAGAGQRGLFVLAGFMLAFSAQAATSPENARKTCLNVATMARSFMEARQRDVPMEEVMRATEDMPKGTVPLAREMITDAFVQTRRDTPDARKKAAEEFEADYYASCYEQLTQ</sequence>
<gene>
    <name evidence="2" type="ORF">FXN63_19965</name>
</gene>
<organism evidence="2 3">
    <name type="scientific">Pigmentiphaga aceris</name>
    <dbReference type="NCBI Taxonomy" id="1940612"/>
    <lineage>
        <taxon>Bacteria</taxon>
        <taxon>Pseudomonadati</taxon>
        <taxon>Pseudomonadota</taxon>
        <taxon>Betaproteobacteria</taxon>
        <taxon>Burkholderiales</taxon>
        <taxon>Alcaligenaceae</taxon>
        <taxon>Pigmentiphaga</taxon>
    </lineage>
</organism>
<feature type="signal peptide" evidence="1">
    <location>
        <begin position="1"/>
        <end position="29"/>
    </location>
</feature>
<name>A0A5C0B3Q1_9BURK</name>
<evidence type="ECO:0000256" key="1">
    <source>
        <dbReference type="SAM" id="SignalP"/>
    </source>
</evidence>
<dbReference type="AlphaFoldDB" id="A0A5C0B3Q1"/>
<keyword evidence="3" id="KW-1185">Reference proteome</keyword>
<reference evidence="2 3" key="1">
    <citation type="submission" date="2019-08" db="EMBL/GenBank/DDBJ databases">
        <title>Amphibian skin-associated Pigmentiphaga: genome sequence and occurrence across geography and hosts.</title>
        <authorList>
            <person name="Bletz M.C."/>
            <person name="Bunk B."/>
            <person name="Sproeer C."/>
            <person name="Biwer P."/>
            <person name="Reiter S."/>
            <person name="Rabemananjara F.C.E."/>
            <person name="Schulz S."/>
            <person name="Overmann J."/>
            <person name="Vences M."/>
        </authorList>
    </citation>
    <scope>NUCLEOTIDE SEQUENCE [LARGE SCALE GENOMIC DNA]</scope>
    <source>
        <strain evidence="2 3">Mada1488</strain>
    </source>
</reference>
<feature type="chain" id="PRO_5022835061" evidence="1">
    <location>
        <begin position="30"/>
        <end position="118"/>
    </location>
</feature>
<dbReference type="RefSeq" id="WP_148816907.1">
    <property type="nucleotide sequence ID" value="NZ_CP043046.1"/>
</dbReference>
<dbReference type="Proteomes" id="UP000325161">
    <property type="component" value="Chromosome"/>
</dbReference>
<accession>A0A5C0B3Q1</accession>